<dbReference type="RefSeq" id="WP_034528903.1">
    <property type="nucleotide sequence ID" value="NZ_CABKOQ010000015.1"/>
</dbReference>
<feature type="signal peptide" evidence="1">
    <location>
        <begin position="1"/>
        <end position="22"/>
    </location>
</feature>
<evidence type="ECO:0008006" key="4">
    <source>
        <dbReference type="Google" id="ProtNLM"/>
    </source>
</evidence>
<organism evidence="2 3">
    <name type="scientific">Bacteroides uniformis</name>
    <dbReference type="NCBI Taxonomy" id="820"/>
    <lineage>
        <taxon>Bacteria</taxon>
        <taxon>Pseudomonadati</taxon>
        <taxon>Bacteroidota</taxon>
        <taxon>Bacteroidia</taxon>
        <taxon>Bacteroidales</taxon>
        <taxon>Bacteroidaceae</taxon>
        <taxon>Bacteroides</taxon>
    </lineage>
</organism>
<evidence type="ECO:0000256" key="1">
    <source>
        <dbReference type="SAM" id="SignalP"/>
    </source>
</evidence>
<evidence type="ECO:0000313" key="2">
    <source>
        <dbReference type="EMBL" id="KAB4181885.1"/>
    </source>
</evidence>
<sequence length="298" mass="34393">MRIYFYIIAMAFALLQFTSCQEEELDRNSIFTDEPTTEKNSFDQWLKKNYTDTYNIKLIYRLEDMETDFNYTLAPADFIMAQKLAKVVKYTWLEAYDEVAGLDFTCTYVPKIIHMVGSPAYEETGSVVLGQAEGGLKITLYMVNYFTLDAATLNSLYFETMHHEFVHILHQTKNYDTEFQRISEGNYVDNDWYLSDDEEAQAKGFVNAYASSQPDEDFAETIAIYVSIKPTEWKELLSKAGENGASLIVRKLNMARQYMSETWNINLDELRNVTQRRLSDVTDGTLDLSPVATLDETD</sequence>
<dbReference type="Proteomes" id="UP000487221">
    <property type="component" value="Unassembled WGS sequence"/>
</dbReference>
<dbReference type="EMBL" id="WCTY01000028">
    <property type="protein sequence ID" value="KAB4181885.1"/>
    <property type="molecule type" value="Genomic_DNA"/>
</dbReference>
<gene>
    <name evidence="2" type="ORF">GAQ44_14780</name>
</gene>
<proteinExistence type="predicted"/>
<dbReference type="Gene3D" id="3.40.390.70">
    <property type="match status" value="1"/>
</dbReference>
<evidence type="ECO:0000313" key="3">
    <source>
        <dbReference type="Proteomes" id="UP000487221"/>
    </source>
</evidence>
<dbReference type="NCBIfam" id="TIGR04549">
    <property type="entry name" value="LP_HExxH_w_tonB"/>
    <property type="match status" value="1"/>
</dbReference>
<protein>
    <recommendedName>
        <fullName evidence="4">Substrate import-associated zinc metallohydrolase lipoprotein</fullName>
    </recommendedName>
</protein>
<dbReference type="InterPro" id="IPR030890">
    <property type="entry name" value="LP_HExxH_w_TonB"/>
</dbReference>
<dbReference type="AlphaFoldDB" id="A0A7J5GWB7"/>
<accession>A0A7J5GWB7</accession>
<name>A0A7J5GWB7_BACUN</name>
<feature type="chain" id="PRO_5029863798" description="Substrate import-associated zinc metallohydrolase lipoprotein" evidence="1">
    <location>
        <begin position="23"/>
        <end position="298"/>
    </location>
</feature>
<dbReference type="Pfam" id="PF15890">
    <property type="entry name" value="Peptidase_Mx1"/>
    <property type="match status" value="1"/>
</dbReference>
<reference evidence="2 3" key="1">
    <citation type="journal article" date="2019" name="Nat. Med.">
        <title>A library of human gut bacterial isolates paired with longitudinal multiomics data enables mechanistic microbiome research.</title>
        <authorList>
            <person name="Poyet M."/>
            <person name="Groussin M."/>
            <person name="Gibbons S.M."/>
            <person name="Avila-Pacheco J."/>
            <person name="Jiang X."/>
            <person name="Kearney S.M."/>
            <person name="Perrotta A.R."/>
            <person name="Berdy B."/>
            <person name="Zhao S."/>
            <person name="Lieberman T.D."/>
            <person name="Swanson P.K."/>
            <person name="Smith M."/>
            <person name="Roesemann S."/>
            <person name="Alexander J.E."/>
            <person name="Rich S.A."/>
            <person name="Livny J."/>
            <person name="Vlamakis H."/>
            <person name="Clish C."/>
            <person name="Bullock K."/>
            <person name="Deik A."/>
            <person name="Scott J."/>
            <person name="Pierce K.A."/>
            <person name="Xavier R.J."/>
            <person name="Alm E.J."/>
        </authorList>
    </citation>
    <scope>NUCLEOTIDE SEQUENCE [LARGE SCALE GENOMIC DNA]</scope>
    <source>
        <strain evidence="2 3">BIOML-A19</strain>
    </source>
</reference>
<keyword evidence="1" id="KW-0732">Signal</keyword>
<comment type="caution">
    <text evidence="2">The sequence shown here is derived from an EMBL/GenBank/DDBJ whole genome shotgun (WGS) entry which is preliminary data.</text>
</comment>